<dbReference type="PROSITE" id="PS50305">
    <property type="entry name" value="SIRTUIN"/>
    <property type="match status" value="1"/>
</dbReference>
<keyword evidence="5" id="KW-0808">Transferase</keyword>
<keyword evidence="14" id="KW-1185">Reference proteome</keyword>
<keyword evidence="9" id="KW-0539">Nucleus</keyword>
<dbReference type="EC" id="2.3.1.286" evidence="4"/>
<feature type="binding site" evidence="10">
    <location>
        <position position="214"/>
    </location>
    <ligand>
        <name>Zn(2+)</name>
        <dbReference type="ChEBI" id="CHEBI:29105"/>
    </ligand>
</feature>
<dbReference type="FunFam" id="3.30.1600.10:FF:000013">
    <property type="entry name" value="NAD-dependent protein deacetylase sirtuin-1"/>
    <property type="match status" value="1"/>
</dbReference>
<dbReference type="GO" id="GO:0033553">
    <property type="term" value="C:rDNA heterochromatin"/>
    <property type="evidence" value="ECO:0000318"/>
    <property type="project" value="GO_Central"/>
</dbReference>
<accession>T1FYS5</accession>
<dbReference type="GO" id="GO:0046970">
    <property type="term" value="F:histone H4K16 deacetylase activity, NAD-dependent"/>
    <property type="evidence" value="ECO:0000318"/>
    <property type="project" value="GO_Central"/>
</dbReference>
<gene>
    <name evidence="13" type="primary">20213973</name>
    <name evidence="12" type="ORF">HELRODRAFT_66888</name>
</gene>
<dbReference type="GO" id="GO:0046969">
    <property type="term" value="F:histone H3K9 deacetylase activity, NAD-dependent"/>
    <property type="evidence" value="ECO:0000318"/>
    <property type="project" value="GO_Central"/>
</dbReference>
<proteinExistence type="inferred from homology"/>
<comment type="similarity">
    <text evidence="3">Belongs to the sirtuin family. Class I subfamily.</text>
</comment>
<dbReference type="CDD" id="cd01408">
    <property type="entry name" value="SIRT1"/>
    <property type="match status" value="1"/>
</dbReference>
<reference evidence="14" key="1">
    <citation type="submission" date="2012-12" db="EMBL/GenBank/DDBJ databases">
        <authorList>
            <person name="Hellsten U."/>
            <person name="Grimwood J."/>
            <person name="Chapman J.A."/>
            <person name="Shapiro H."/>
            <person name="Aerts A."/>
            <person name="Otillar R.P."/>
            <person name="Terry A.Y."/>
            <person name="Boore J.L."/>
            <person name="Simakov O."/>
            <person name="Marletaz F."/>
            <person name="Cho S.-J."/>
            <person name="Edsinger-Gonzales E."/>
            <person name="Havlak P."/>
            <person name="Kuo D.-H."/>
            <person name="Larsson T."/>
            <person name="Lv J."/>
            <person name="Arendt D."/>
            <person name="Savage R."/>
            <person name="Osoegawa K."/>
            <person name="de Jong P."/>
            <person name="Lindberg D.R."/>
            <person name="Seaver E.C."/>
            <person name="Weisblat D.A."/>
            <person name="Putnam N.H."/>
            <person name="Grigoriev I.V."/>
            <person name="Rokhsar D.S."/>
        </authorList>
    </citation>
    <scope>NUCLEOTIDE SEQUENCE</scope>
</reference>
<dbReference type="KEGG" id="hro:HELRODRAFT_66888"/>
<name>T1FYS5_HELRO</name>
<dbReference type="CTD" id="20213973"/>
<reference evidence="12 14" key="2">
    <citation type="journal article" date="2013" name="Nature">
        <title>Insights into bilaterian evolution from three spiralian genomes.</title>
        <authorList>
            <person name="Simakov O."/>
            <person name="Marletaz F."/>
            <person name="Cho S.J."/>
            <person name="Edsinger-Gonzales E."/>
            <person name="Havlak P."/>
            <person name="Hellsten U."/>
            <person name="Kuo D.H."/>
            <person name="Larsson T."/>
            <person name="Lv J."/>
            <person name="Arendt D."/>
            <person name="Savage R."/>
            <person name="Osoegawa K."/>
            <person name="de Jong P."/>
            <person name="Grimwood J."/>
            <person name="Chapman J.A."/>
            <person name="Shapiro H."/>
            <person name="Aerts A."/>
            <person name="Otillar R.P."/>
            <person name="Terry A.Y."/>
            <person name="Boore J.L."/>
            <person name="Grigoriev I.V."/>
            <person name="Lindberg D.R."/>
            <person name="Seaver E.C."/>
            <person name="Weisblat D.A."/>
            <person name="Putnam N.H."/>
            <person name="Rokhsar D.S."/>
        </authorList>
    </citation>
    <scope>NUCLEOTIDE SEQUENCE</scope>
</reference>
<dbReference type="GO" id="GO:0005637">
    <property type="term" value="C:nuclear inner membrane"/>
    <property type="evidence" value="ECO:0000318"/>
    <property type="project" value="GO_Central"/>
</dbReference>
<dbReference type="GO" id="GO:0070403">
    <property type="term" value="F:NAD+ binding"/>
    <property type="evidence" value="ECO:0007669"/>
    <property type="project" value="InterPro"/>
</dbReference>
<dbReference type="InterPro" id="IPR026590">
    <property type="entry name" value="Ssirtuin_cat_dom"/>
</dbReference>
<dbReference type="Gene3D" id="3.40.50.1220">
    <property type="entry name" value="TPP-binding domain"/>
    <property type="match status" value="1"/>
</dbReference>
<feature type="domain" description="Deacetylase sirtuin-type" evidence="11">
    <location>
        <begin position="52"/>
        <end position="305"/>
    </location>
</feature>
<dbReference type="Pfam" id="PF02146">
    <property type="entry name" value="SIR2"/>
    <property type="match status" value="1"/>
</dbReference>
<dbReference type="InterPro" id="IPR003000">
    <property type="entry name" value="Sirtuin"/>
</dbReference>
<evidence type="ECO:0000256" key="10">
    <source>
        <dbReference type="PROSITE-ProRule" id="PRU00236"/>
    </source>
</evidence>
<dbReference type="InterPro" id="IPR029035">
    <property type="entry name" value="DHS-like_NAD/FAD-binding_dom"/>
</dbReference>
<dbReference type="InterPro" id="IPR026591">
    <property type="entry name" value="Sirtuin_cat_small_dom_sf"/>
</dbReference>
<evidence type="ECO:0000256" key="6">
    <source>
        <dbReference type="ARBA" id="ARBA00022723"/>
    </source>
</evidence>
<dbReference type="AlphaFoldDB" id="T1FYS5"/>
<dbReference type="GeneID" id="20213973"/>
<organism evidence="13 14">
    <name type="scientific">Helobdella robusta</name>
    <name type="common">Californian leech</name>
    <dbReference type="NCBI Taxonomy" id="6412"/>
    <lineage>
        <taxon>Eukaryota</taxon>
        <taxon>Metazoa</taxon>
        <taxon>Spiralia</taxon>
        <taxon>Lophotrochozoa</taxon>
        <taxon>Annelida</taxon>
        <taxon>Clitellata</taxon>
        <taxon>Hirudinea</taxon>
        <taxon>Rhynchobdellida</taxon>
        <taxon>Glossiphoniidae</taxon>
        <taxon>Helobdella</taxon>
    </lineage>
</organism>
<dbReference type="STRING" id="6412.T1FYS5"/>
<evidence type="ECO:0000313" key="13">
    <source>
        <dbReference type="EnsemblMetazoa" id="HelroP66888"/>
    </source>
</evidence>
<evidence type="ECO:0000313" key="14">
    <source>
        <dbReference type="Proteomes" id="UP000015101"/>
    </source>
</evidence>
<feature type="binding site" evidence="10">
    <location>
        <position position="187"/>
    </location>
    <ligand>
        <name>Zn(2+)</name>
        <dbReference type="ChEBI" id="CHEBI:29105"/>
    </ligand>
</feature>
<reference evidence="13" key="3">
    <citation type="submission" date="2015-06" db="UniProtKB">
        <authorList>
            <consortium name="EnsemblMetazoa"/>
        </authorList>
    </citation>
    <scope>IDENTIFICATION</scope>
</reference>
<keyword evidence="8" id="KW-0520">NAD</keyword>
<dbReference type="GO" id="GO:0000781">
    <property type="term" value="C:chromosome, telomeric region"/>
    <property type="evidence" value="ECO:0007669"/>
    <property type="project" value="GOC"/>
</dbReference>
<dbReference type="GO" id="GO:0045892">
    <property type="term" value="P:negative regulation of DNA-templated transcription"/>
    <property type="evidence" value="ECO:0000318"/>
    <property type="project" value="GO_Central"/>
</dbReference>
<dbReference type="SUPFAM" id="SSF52467">
    <property type="entry name" value="DHS-like NAD/FAD-binding domain"/>
    <property type="match status" value="1"/>
</dbReference>
<dbReference type="InParanoid" id="T1FYS5"/>
<feature type="binding site" evidence="10">
    <location>
        <position position="211"/>
    </location>
    <ligand>
        <name>Zn(2+)</name>
        <dbReference type="ChEBI" id="CHEBI:29105"/>
    </ligand>
</feature>
<evidence type="ECO:0000256" key="9">
    <source>
        <dbReference type="ARBA" id="ARBA00023242"/>
    </source>
</evidence>
<dbReference type="InterPro" id="IPR050134">
    <property type="entry name" value="NAD-dep_sirtuin_deacylases"/>
</dbReference>
<dbReference type="GO" id="GO:0046872">
    <property type="term" value="F:metal ion binding"/>
    <property type="evidence" value="ECO:0007669"/>
    <property type="project" value="UniProtKB-KW"/>
</dbReference>
<evidence type="ECO:0000313" key="12">
    <source>
        <dbReference type="EMBL" id="ESN98798.1"/>
    </source>
</evidence>
<dbReference type="GO" id="GO:0003714">
    <property type="term" value="F:transcription corepressor activity"/>
    <property type="evidence" value="ECO:0000318"/>
    <property type="project" value="GO_Central"/>
</dbReference>
<comment type="cofactor">
    <cofactor evidence="1">
        <name>Zn(2+)</name>
        <dbReference type="ChEBI" id="CHEBI:29105"/>
    </cofactor>
</comment>
<evidence type="ECO:0000256" key="1">
    <source>
        <dbReference type="ARBA" id="ARBA00001947"/>
    </source>
</evidence>
<dbReference type="GO" id="GO:0005654">
    <property type="term" value="C:nucleoplasm"/>
    <property type="evidence" value="ECO:0000318"/>
    <property type="project" value="GO_Central"/>
</dbReference>
<dbReference type="EnsemblMetazoa" id="HelroT66888">
    <property type="protein sequence ID" value="HelroP66888"/>
    <property type="gene ID" value="HelroG66888"/>
</dbReference>
<keyword evidence="6 10" id="KW-0479">Metal-binding</keyword>
<feature type="binding site" evidence="10">
    <location>
        <position position="190"/>
    </location>
    <ligand>
        <name>Zn(2+)</name>
        <dbReference type="ChEBI" id="CHEBI:29105"/>
    </ligand>
</feature>
<evidence type="ECO:0000256" key="5">
    <source>
        <dbReference type="ARBA" id="ARBA00022679"/>
    </source>
</evidence>
<feature type="active site" description="Proton acceptor" evidence="10">
    <location>
        <position position="179"/>
    </location>
</feature>
<dbReference type="GO" id="GO:0032041">
    <property type="term" value="F:histone H3K14 deacetylase activity, NAD-dependent"/>
    <property type="evidence" value="ECO:0000318"/>
    <property type="project" value="GO_Central"/>
</dbReference>
<dbReference type="PANTHER" id="PTHR11085:SF9">
    <property type="entry name" value="NAD-DEPENDENT PROTEIN DEACETYLASE SIRTUIN-1"/>
    <property type="match status" value="1"/>
</dbReference>
<dbReference type="GO" id="GO:0006974">
    <property type="term" value="P:DNA damage response"/>
    <property type="evidence" value="ECO:0000318"/>
    <property type="project" value="GO_Central"/>
</dbReference>
<evidence type="ECO:0000256" key="4">
    <source>
        <dbReference type="ARBA" id="ARBA00012928"/>
    </source>
</evidence>
<dbReference type="RefSeq" id="XP_009022487.1">
    <property type="nucleotide sequence ID" value="XM_009024239.1"/>
</dbReference>
<dbReference type="OMA" id="IAMESEH"/>
<dbReference type="HOGENOM" id="CLU_023643_7_0_1"/>
<evidence type="ECO:0000256" key="8">
    <source>
        <dbReference type="ARBA" id="ARBA00023027"/>
    </source>
</evidence>
<protein>
    <recommendedName>
        <fullName evidence="4">protein acetyllysine N-acetyltransferase</fullName>
        <ecNumber evidence="4">2.3.1.286</ecNumber>
    </recommendedName>
</protein>
<dbReference type="EMBL" id="AMQM01001053">
    <property type="status" value="NOT_ANNOTATED_CDS"/>
    <property type="molecule type" value="Genomic_DNA"/>
</dbReference>
<evidence type="ECO:0000259" key="11">
    <source>
        <dbReference type="PROSITE" id="PS50305"/>
    </source>
</evidence>
<dbReference type="EMBL" id="KB097143">
    <property type="protein sequence ID" value="ESN98798.1"/>
    <property type="molecule type" value="Genomic_DNA"/>
</dbReference>
<evidence type="ECO:0000256" key="3">
    <source>
        <dbReference type="ARBA" id="ARBA00006924"/>
    </source>
</evidence>
<dbReference type="GO" id="GO:0031509">
    <property type="term" value="P:subtelomeric heterochromatin formation"/>
    <property type="evidence" value="ECO:0000318"/>
    <property type="project" value="GO_Central"/>
</dbReference>
<keyword evidence="7 10" id="KW-0862">Zinc</keyword>
<dbReference type="PANTHER" id="PTHR11085">
    <property type="entry name" value="NAD-DEPENDENT PROTEIN DEACYLASE SIRTUIN-5, MITOCHONDRIAL-RELATED"/>
    <property type="match status" value="1"/>
</dbReference>
<evidence type="ECO:0000256" key="2">
    <source>
        <dbReference type="ARBA" id="ARBA00004123"/>
    </source>
</evidence>
<dbReference type="Proteomes" id="UP000015101">
    <property type="component" value="Unassembled WGS sequence"/>
</dbReference>
<sequence length="305" mass="34370">MLWIEKRMGSGDNPRSILQHLMDDAEIPDDLDDATLWKFIASLIADPPKRKRLEKVSTFEDVITLIDRSTKIIVLTGAGVSVSCGIPDFRSRNGIYARLSVDYPDLPDPQAMFDITYFKKNPKPFFKFAKEIYPGQFKPSLSHLFIGALERSGKLLRNYTQNIDTLEPSAGITKIIQCHGSFSTASCMVCKHKVNAEVIRQDVMDQVVPKCPNCSPESDLSILKPDIVFFGESLSEEFHRQFEMDKEECDLLIVMGSSLKVRPVAIIPNVLPSHVPQILINRESLSHMNFDVELLGDCDLIVQQL</sequence>
<dbReference type="Gene3D" id="3.30.1600.10">
    <property type="entry name" value="SIR2/SIRT2 'Small Domain"/>
    <property type="match status" value="1"/>
</dbReference>
<evidence type="ECO:0000256" key="7">
    <source>
        <dbReference type="ARBA" id="ARBA00022833"/>
    </source>
</evidence>
<dbReference type="OrthoDB" id="424302at2759"/>
<comment type="subcellular location">
    <subcellularLocation>
        <location evidence="2">Nucleus</location>
    </subcellularLocation>
</comment>
<dbReference type="eggNOG" id="KOG2684">
    <property type="taxonomic scope" value="Eukaryota"/>
</dbReference>
<dbReference type="GO" id="GO:0005634">
    <property type="term" value="C:nucleus"/>
    <property type="evidence" value="ECO:0000318"/>
    <property type="project" value="GO_Central"/>
</dbReference>